<dbReference type="GO" id="GO:0016020">
    <property type="term" value="C:membrane"/>
    <property type="evidence" value="ECO:0007669"/>
    <property type="project" value="InterPro"/>
</dbReference>
<accession>A0A024V102</accession>
<dbReference type="Pfam" id="PF09177">
    <property type="entry name" value="STX6_10_61_N"/>
    <property type="match status" value="1"/>
</dbReference>
<dbReference type="CDD" id="cd15841">
    <property type="entry name" value="SNARE_Qc"/>
    <property type="match status" value="1"/>
</dbReference>
<dbReference type="EMBL" id="KI925151">
    <property type="protein sequence ID" value="ETW15910.1"/>
    <property type="molecule type" value="Genomic_DNA"/>
</dbReference>
<organism evidence="12 13">
    <name type="scientific">Plasmodium falciparum Vietnam Oak-Knoll</name>
    <name type="common">FVO</name>
    <dbReference type="NCBI Taxonomy" id="1036723"/>
    <lineage>
        <taxon>Eukaryota</taxon>
        <taxon>Sar</taxon>
        <taxon>Alveolata</taxon>
        <taxon>Apicomplexa</taxon>
        <taxon>Aconoidasida</taxon>
        <taxon>Haemosporida</taxon>
        <taxon>Plasmodiidae</taxon>
        <taxon>Plasmodium</taxon>
        <taxon>Plasmodium (Laverania)</taxon>
    </lineage>
</organism>
<keyword evidence="9" id="KW-0175">Coiled coil</keyword>
<evidence type="ECO:0000256" key="9">
    <source>
        <dbReference type="SAM" id="Coils"/>
    </source>
</evidence>
<dbReference type="PANTHER" id="PTHR12791">
    <property type="entry name" value="GOLGI SNARE BET1-RELATED"/>
    <property type="match status" value="1"/>
</dbReference>
<dbReference type="SUPFAM" id="SSF58038">
    <property type="entry name" value="SNARE fusion complex"/>
    <property type="match status" value="1"/>
</dbReference>
<dbReference type="InterPro" id="IPR010989">
    <property type="entry name" value="SNARE"/>
</dbReference>
<sequence length="211" mass="24700">MNEQIDPFYEAKQEVDISVNKLQSLYNNWNNIPDKSSISAREKYNLIKEEIKYLNEDLNDLDNSVNIVKKNSYKFNISSQEIEERTQSLRIIRNLLNEITNNINNNVLSYNNNTNNDYNSVILKRQDNDLEELAESAERLHHAAITINTELKDQQKLLDELENEMDISNEKINFVTKKISHYLKTKNPKILSLICYLSLISLVLFFILIVS</sequence>
<evidence type="ECO:0000256" key="2">
    <source>
        <dbReference type="ARBA" id="ARBA00022448"/>
    </source>
</evidence>
<evidence type="ECO:0000256" key="10">
    <source>
        <dbReference type="SAM" id="Phobius"/>
    </source>
</evidence>
<keyword evidence="2" id="KW-0813">Transport</keyword>
<keyword evidence="5 10" id="KW-1133">Transmembrane helix</keyword>
<dbReference type="SMART" id="SM00397">
    <property type="entry name" value="t_SNARE"/>
    <property type="match status" value="1"/>
</dbReference>
<dbReference type="FunFam" id="1.20.5.110:FF:000124">
    <property type="entry name" value="SNARE protein, putative"/>
    <property type="match status" value="1"/>
</dbReference>
<evidence type="ECO:0000259" key="11">
    <source>
        <dbReference type="PROSITE" id="PS50192"/>
    </source>
</evidence>
<name>A0A024V102_PLAFA</name>
<dbReference type="GO" id="GO:0048193">
    <property type="term" value="P:Golgi vesicle transport"/>
    <property type="evidence" value="ECO:0007669"/>
    <property type="project" value="InterPro"/>
</dbReference>
<keyword evidence="7 10" id="KW-0472">Membrane</keyword>
<dbReference type="Gene3D" id="1.20.5.110">
    <property type="match status" value="1"/>
</dbReference>
<evidence type="ECO:0000256" key="1">
    <source>
        <dbReference type="ARBA" id="ARBA00009063"/>
    </source>
</evidence>
<keyword evidence="6" id="KW-0333">Golgi apparatus</keyword>
<evidence type="ECO:0000313" key="12">
    <source>
        <dbReference type="EMBL" id="ETW15910.1"/>
    </source>
</evidence>
<feature type="coiled-coil region" evidence="9">
    <location>
        <begin position="123"/>
        <end position="178"/>
    </location>
</feature>
<reference evidence="12 13" key="1">
    <citation type="submission" date="2013-02" db="EMBL/GenBank/DDBJ databases">
        <title>The Genome Annotation of Plasmodium falciparum Vietnam Oak-Knoll (FVO).</title>
        <authorList>
            <consortium name="The Broad Institute Genome Sequencing Platform"/>
            <consortium name="The Broad Institute Genome Sequencing Center for Infectious Disease"/>
            <person name="Neafsey D."/>
            <person name="Hoffman S."/>
            <person name="Volkman S."/>
            <person name="Rosenthal P."/>
            <person name="Walker B."/>
            <person name="Young S.K."/>
            <person name="Zeng Q."/>
            <person name="Gargeya S."/>
            <person name="Fitzgerald M."/>
            <person name="Haas B."/>
            <person name="Abouelleil A."/>
            <person name="Allen A.W."/>
            <person name="Alvarado L."/>
            <person name="Arachchi H.M."/>
            <person name="Berlin A.M."/>
            <person name="Chapman S.B."/>
            <person name="Gainer-Dewar J."/>
            <person name="Goldberg J."/>
            <person name="Griggs A."/>
            <person name="Gujja S."/>
            <person name="Hansen M."/>
            <person name="Howarth C."/>
            <person name="Imamovic A."/>
            <person name="Ireland A."/>
            <person name="Larimer J."/>
            <person name="McCowan C."/>
            <person name="Murphy C."/>
            <person name="Pearson M."/>
            <person name="Poon T.W."/>
            <person name="Priest M."/>
            <person name="Roberts A."/>
            <person name="Saif S."/>
            <person name="Shea T."/>
            <person name="Sisk P."/>
            <person name="Sykes S."/>
            <person name="Wortman J."/>
            <person name="Nusbaum C."/>
            <person name="Birren B."/>
        </authorList>
    </citation>
    <scope>NUCLEOTIDE SEQUENCE [LARGE SCALE GENOMIC DNA]</scope>
    <source>
        <strain evidence="13">Vietnam Oak-Knoll (FVO)</strain>
    </source>
</reference>
<dbReference type="CDD" id="cd21442">
    <property type="entry name" value="SNARE_NTD_STX6-like"/>
    <property type="match status" value="1"/>
</dbReference>
<dbReference type="GO" id="GO:0005794">
    <property type="term" value="C:Golgi apparatus"/>
    <property type="evidence" value="ECO:0007669"/>
    <property type="project" value="UniProtKB-SubCell"/>
</dbReference>
<proteinExistence type="inferred from homology"/>
<dbReference type="InterPro" id="IPR015260">
    <property type="entry name" value="Syntaxin-6/10/61_N"/>
</dbReference>
<evidence type="ECO:0000256" key="4">
    <source>
        <dbReference type="ARBA" id="ARBA00022927"/>
    </source>
</evidence>
<dbReference type="AlphaFoldDB" id="A0A024V102"/>
<dbReference type="SMR" id="A0A024V102"/>
<keyword evidence="3 10" id="KW-0812">Transmembrane</keyword>
<dbReference type="Proteomes" id="UP000030690">
    <property type="component" value="Unassembled WGS sequence"/>
</dbReference>
<evidence type="ECO:0000256" key="8">
    <source>
        <dbReference type="ARBA" id="ARBA00037801"/>
    </source>
</evidence>
<dbReference type="InterPro" id="IPR000727">
    <property type="entry name" value="T_SNARE_dom"/>
</dbReference>
<dbReference type="Gene3D" id="1.20.58.90">
    <property type="match status" value="1"/>
</dbReference>
<comment type="subcellular location">
    <subcellularLocation>
        <location evidence="8">Golgi apparatus</location>
        <location evidence="8">trans-Golgi network membrane</location>
        <topology evidence="8">Single-pass type IV membrane protein</topology>
    </subcellularLocation>
</comment>
<dbReference type="SUPFAM" id="SSF47661">
    <property type="entry name" value="t-snare proteins"/>
    <property type="match status" value="1"/>
</dbReference>
<feature type="transmembrane region" description="Helical" evidence="10">
    <location>
        <begin position="190"/>
        <end position="210"/>
    </location>
</feature>
<evidence type="ECO:0000256" key="6">
    <source>
        <dbReference type="ARBA" id="ARBA00023034"/>
    </source>
</evidence>
<protein>
    <recommendedName>
        <fullName evidence="11">t-SNARE coiled-coil homology domain-containing protein</fullName>
    </recommendedName>
</protein>
<evidence type="ECO:0000256" key="7">
    <source>
        <dbReference type="ARBA" id="ARBA00023136"/>
    </source>
</evidence>
<evidence type="ECO:0000256" key="3">
    <source>
        <dbReference type="ARBA" id="ARBA00022692"/>
    </source>
</evidence>
<gene>
    <name evidence="12" type="ORF">PFFVO_05151</name>
</gene>
<dbReference type="PROSITE" id="PS50192">
    <property type="entry name" value="T_SNARE"/>
    <property type="match status" value="1"/>
</dbReference>
<dbReference type="FunFam" id="1.20.58.90:FF:000004">
    <property type="entry name" value="Syntaxin 10"/>
    <property type="match status" value="1"/>
</dbReference>
<evidence type="ECO:0000313" key="13">
    <source>
        <dbReference type="Proteomes" id="UP000030690"/>
    </source>
</evidence>
<dbReference type="OrthoDB" id="546861at2759"/>
<dbReference type="GO" id="GO:0015031">
    <property type="term" value="P:protein transport"/>
    <property type="evidence" value="ECO:0007669"/>
    <property type="project" value="UniProtKB-KW"/>
</dbReference>
<feature type="domain" description="T-SNARE coiled-coil homology" evidence="11">
    <location>
        <begin position="120"/>
        <end position="182"/>
    </location>
</feature>
<reference evidence="12 13" key="2">
    <citation type="submission" date="2013-02" db="EMBL/GenBank/DDBJ databases">
        <title>The Genome Sequence of Plasmodium falciparum Vietnam Oak-Knoll (FVO).</title>
        <authorList>
            <consortium name="The Broad Institute Genome Sequencing Platform"/>
            <consortium name="The Broad Institute Genome Sequencing Center for Infectious Disease"/>
            <person name="Neafsey D."/>
            <person name="Cheeseman I."/>
            <person name="Volkman S."/>
            <person name="Adams J."/>
            <person name="Walker B."/>
            <person name="Young S.K."/>
            <person name="Zeng Q."/>
            <person name="Gargeya S."/>
            <person name="Fitzgerald M."/>
            <person name="Haas B."/>
            <person name="Abouelleil A."/>
            <person name="Alvarado L."/>
            <person name="Arachchi H.M."/>
            <person name="Berlin A.M."/>
            <person name="Chapman S.B."/>
            <person name="Dewar J."/>
            <person name="Goldberg J."/>
            <person name="Griggs A."/>
            <person name="Gujja S."/>
            <person name="Hansen M."/>
            <person name="Howarth C."/>
            <person name="Imamovic A."/>
            <person name="Larimer J."/>
            <person name="McCowan C."/>
            <person name="Murphy C."/>
            <person name="Neiman D."/>
            <person name="Pearson M."/>
            <person name="Priest M."/>
            <person name="Roberts A."/>
            <person name="Saif S."/>
            <person name="Shea T."/>
            <person name="Sisk P."/>
            <person name="Sykes S."/>
            <person name="Wortman J."/>
            <person name="Nusbaum C."/>
            <person name="Birren B."/>
        </authorList>
    </citation>
    <scope>NUCLEOTIDE SEQUENCE [LARGE SCALE GENOMIC DNA]</scope>
    <source>
        <strain evidence="13">Vietnam Oak-Knoll (FVO)</strain>
    </source>
</reference>
<keyword evidence="4" id="KW-0653">Protein transport</keyword>
<comment type="similarity">
    <text evidence="1">Belongs to the syntaxin family.</text>
</comment>
<evidence type="ECO:0000256" key="5">
    <source>
        <dbReference type="ARBA" id="ARBA00022989"/>
    </source>
</evidence>